<evidence type="ECO:0000313" key="2">
    <source>
        <dbReference type="Proteomes" id="UP001642483"/>
    </source>
</evidence>
<protein>
    <submittedName>
        <fullName evidence="1">Uncharacterized protein</fullName>
    </submittedName>
</protein>
<comment type="caution">
    <text evidence="1">The sequence shown here is derived from an EMBL/GenBank/DDBJ whole genome shotgun (WGS) entry which is preliminary data.</text>
</comment>
<dbReference type="Proteomes" id="UP001642483">
    <property type="component" value="Unassembled WGS sequence"/>
</dbReference>
<gene>
    <name evidence="1" type="ORF">CVLEPA_LOCUS28777</name>
</gene>
<sequence>MTVSEHKYFTKWFNASAYSCLVCCCTSCRLELSDPKALIHFSSSSGFSLQISGPPHASFTMDLLINKDYYIGKRILPDMFSAIEKTGSSQDNVGAWGSGGRAALLVAYLLTLYSDGYYIADCPDKDYYIGKRILLEMYSAIDKTGSSQDNLNVTGFHKQNRKIQKYVKLSTE</sequence>
<proteinExistence type="predicted"/>
<evidence type="ECO:0000313" key="1">
    <source>
        <dbReference type="EMBL" id="CAK8695506.1"/>
    </source>
</evidence>
<keyword evidence="2" id="KW-1185">Reference proteome</keyword>
<dbReference type="EMBL" id="CAWYQH010000152">
    <property type="protein sequence ID" value="CAK8695506.1"/>
    <property type="molecule type" value="Genomic_DNA"/>
</dbReference>
<reference evidence="1 2" key="1">
    <citation type="submission" date="2024-02" db="EMBL/GenBank/DDBJ databases">
        <authorList>
            <person name="Daric V."/>
            <person name="Darras S."/>
        </authorList>
    </citation>
    <scope>NUCLEOTIDE SEQUENCE [LARGE SCALE GENOMIC DNA]</scope>
</reference>
<organism evidence="1 2">
    <name type="scientific">Clavelina lepadiformis</name>
    <name type="common">Light-bulb sea squirt</name>
    <name type="synonym">Ascidia lepadiformis</name>
    <dbReference type="NCBI Taxonomy" id="159417"/>
    <lineage>
        <taxon>Eukaryota</taxon>
        <taxon>Metazoa</taxon>
        <taxon>Chordata</taxon>
        <taxon>Tunicata</taxon>
        <taxon>Ascidiacea</taxon>
        <taxon>Aplousobranchia</taxon>
        <taxon>Clavelinidae</taxon>
        <taxon>Clavelina</taxon>
    </lineage>
</organism>
<name>A0ABP0GX12_CLALP</name>
<accession>A0ABP0GX12</accession>